<dbReference type="KEGG" id="dov:DSCO28_13520"/>
<dbReference type="FunFam" id="3.40.50.300:FF:000285">
    <property type="entry name" value="Sporulation initiation inhibitor Soj"/>
    <property type="match status" value="1"/>
</dbReference>
<dbReference type="SUPFAM" id="SSF52540">
    <property type="entry name" value="P-loop containing nucleoside triphosphate hydrolases"/>
    <property type="match status" value="1"/>
</dbReference>
<dbReference type="CDD" id="cd02042">
    <property type="entry name" value="ParAB_family"/>
    <property type="match status" value="1"/>
</dbReference>
<gene>
    <name evidence="2" type="primary">parA_2</name>
    <name evidence="2" type="ORF">DSCO28_13520</name>
</gene>
<dbReference type="Proteomes" id="UP000425960">
    <property type="component" value="Chromosome"/>
</dbReference>
<dbReference type="PANTHER" id="PTHR13696:SF99">
    <property type="entry name" value="COBYRINIC ACID AC-DIAMIDE SYNTHASE"/>
    <property type="match status" value="1"/>
</dbReference>
<evidence type="ECO:0000313" key="2">
    <source>
        <dbReference type="EMBL" id="BBO80786.1"/>
    </source>
</evidence>
<reference evidence="2 3" key="1">
    <citation type="submission" date="2019-11" db="EMBL/GenBank/DDBJ databases">
        <title>Comparative genomics of hydrocarbon-degrading Desulfosarcina strains.</title>
        <authorList>
            <person name="Watanabe M."/>
            <person name="Kojima H."/>
            <person name="Fukui M."/>
        </authorList>
    </citation>
    <scope>NUCLEOTIDE SEQUENCE [LARGE SCALE GENOMIC DNA]</scope>
    <source>
        <strain evidence="2 3">28bB2T</strain>
    </source>
</reference>
<proteinExistence type="predicted"/>
<evidence type="ECO:0000313" key="3">
    <source>
        <dbReference type="Proteomes" id="UP000425960"/>
    </source>
</evidence>
<dbReference type="PANTHER" id="PTHR13696">
    <property type="entry name" value="P-LOOP CONTAINING NUCLEOSIDE TRIPHOSPHATE HYDROLASE"/>
    <property type="match status" value="1"/>
</dbReference>
<dbReference type="Gene3D" id="3.40.50.300">
    <property type="entry name" value="P-loop containing nucleotide triphosphate hydrolases"/>
    <property type="match status" value="1"/>
</dbReference>
<dbReference type="EMBL" id="AP021876">
    <property type="protein sequence ID" value="BBO80786.1"/>
    <property type="molecule type" value="Genomic_DNA"/>
</dbReference>
<dbReference type="InterPro" id="IPR027417">
    <property type="entry name" value="P-loop_NTPase"/>
</dbReference>
<dbReference type="InterPro" id="IPR025669">
    <property type="entry name" value="AAA_dom"/>
</dbReference>
<dbReference type="AlphaFoldDB" id="A0A5K7ZIF1"/>
<organism evidence="2 3">
    <name type="scientific">Desulfosarcina ovata subsp. sediminis</name>
    <dbReference type="NCBI Taxonomy" id="885957"/>
    <lineage>
        <taxon>Bacteria</taxon>
        <taxon>Pseudomonadati</taxon>
        <taxon>Thermodesulfobacteriota</taxon>
        <taxon>Desulfobacteria</taxon>
        <taxon>Desulfobacterales</taxon>
        <taxon>Desulfosarcinaceae</taxon>
        <taxon>Desulfosarcina</taxon>
    </lineage>
</organism>
<name>A0A5K7ZIF1_9BACT</name>
<dbReference type="InterPro" id="IPR050678">
    <property type="entry name" value="DNA_Partitioning_ATPase"/>
</dbReference>
<accession>A0A5K7ZIF1</accession>
<feature type="domain" description="AAA" evidence="1">
    <location>
        <begin position="10"/>
        <end position="187"/>
    </location>
</feature>
<protein>
    <submittedName>
        <fullName evidence="2">Chromosome partitioning protein ParA</fullName>
    </submittedName>
</protein>
<dbReference type="Pfam" id="PF13614">
    <property type="entry name" value="AAA_31"/>
    <property type="match status" value="1"/>
</dbReference>
<evidence type="ECO:0000259" key="1">
    <source>
        <dbReference type="Pfam" id="PF13614"/>
    </source>
</evidence>
<sequence>MARSKKESSMKKIGICNNKGGVGKTTITLCLAGALAEMDLKVLLVDMDQQGSLSSSFLPDIHNLPLVVTDVIRDDGVSIEEAVHRTQYANIKILPSNLSLAKLESELQSERDAHYYLADRLDEINGQYDVIIIDSPPNLGLATWSVLTAVKDLIIPLEAQDYSVKGTGYVHGLIDKVKKRANPRLEILGYLINRYDGRRRIEQDFKAMIQNHLGNRVFDQVLKDAVVYVEAVTLGTPVTMLYPKSEHAEVFRQLGRKVMYG</sequence>